<sequence length="837" mass="94323">MFLHQLQPLLYCPNSLAAIIRLWAFIVGKTLLLKLTMIRFHLIGWKMNDRWGIRGVRMRITMMMELPVSDWGTPYTVPWKTRDLPESQSYHGQAGAWVGNPENPPASQQRFNDWGTPYNPQTWLPGAGSQSYRGGVPAGGPVNPPISQQRFGDWGTPYTAPEPLGRPANPGQFAPIAGLDMSIATPLPPRSSALNSWEISVLKAAQKYDEDVSKGWKDDMDTLMVFAALFSAVVTAFTIESYRWLSKDPEDEIIIILTQISRQLPSLNISDGQALTSSASFNSFNPSPSSVIRINSFWFLSIVCSLLSAFFGLLCKQWLREHTRDTHTRSRAEALALRQLRNESFEKWGVSSMIATLPVLLEISLLFFFTGLLELLWVLHIIPFTIAATAVGMGGALYLVTTVLPALSIVTAFANFKPVENQEGGFPTALLYHFICPFKSPQAWGVFCIARKLIDTIPPLLPSFSGWKLRWRTPNAGYDLLHRASHWPALDLHHVRICDEVEPSRLQSLQSSDISTPLATTPLGGDSDLKIYELEGLRGLVNMFHDIPSMGPHLRKILSNYDPSVVMAAVFNEWKICTWRASPITFLDVEASLEDLSRHISHLADEKLEMSITSGLSVRDGIEYEWSQSPGAAESPLHLPAYVELLYFQQFWRDASMHHEVPIAALKDYTRRILSSGDVPRKTGIRFPIPFNAMLRLWMHPDHRIAWRSAEFIEFYKEGWETYGGAEEKDDERFALIAAFARHILEMKRIQHHCRSALIWSDTGLELLELINKGIISRQLYSSRRYHDSKGASGMKEWAAAMRVVEKARRLPHPFTPIPVFTPALATLEISPTHSPV</sequence>
<protein>
    <recommendedName>
        <fullName evidence="2">DUF6535 domain-containing protein</fullName>
    </recommendedName>
</protein>
<comment type="caution">
    <text evidence="3">The sequence shown here is derived from an EMBL/GenBank/DDBJ whole genome shotgun (WGS) entry which is preliminary data.</text>
</comment>
<name>A0ABR2ZW07_9AGAR</name>
<evidence type="ECO:0000313" key="3">
    <source>
        <dbReference type="EMBL" id="KAL0065495.1"/>
    </source>
</evidence>
<feature type="transmembrane region" description="Helical" evidence="1">
    <location>
        <begin position="296"/>
        <end position="315"/>
    </location>
</feature>
<feature type="transmembrane region" description="Helical" evidence="1">
    <location>
        <begin position="375"/>
        <end position="400"/>
    </location>
</feature>
<dbReference type="Proteomes" id="UP001437256">
    <property type="component" value="Unassembled WGS sequence"/>
</dbReference>
<keyword evidence="1" id="KW-0472">Membrane</keyword>
<keyword evidence="1" id="KW-0812">Transmembrane</keyword>
<proteinExistence type="predicted"/>
<organism evidence="3 4">
    <name type="scientific">Marasmius tenuissimus</name>
    <dbReference type="NCBI Taxonomy" id="585030"/>
    <lineage>
        <taxon>Eukaryota</taxon>
        <taxon>Fungi</taxon>
        <taxon>Dikarya</taxon>
        <taxon>Basidiomycota</taxon>
        <taxon>Agaricomycotina</taxon>
        <taxon>Agaricomycetes</taxon>
        <taxon>Agaricomycetidae</taxon>
        <taxon>Agaricales</taxon>
        <taxon>Marasmiineae</taxon>
        <taxon>Marasmiaceae</taxon>
        <taxon>Marasmius</taxon>
    </lineage>
</organism>
<dbReference type="EMBL" id="JBBXMP010000047">
    <property type="protein sequence ID" value="KAL0065495.1"/>
    <property type="molecule type" value="Genomic_DNA"/>
</dbReference>
<feature type="transmembrane region" description="Helical" evidence="1">
    <location>
        <begin position="348"/>
        <end position="369"/>
    </location>
</feature>
<evidence type="ECO:0000313" key="4">
    <source>
        <dbReference type="Proteomes" id="UP001437256"/>
    </source>
</evidence>
<reference evidence="3 4" key="1">
    <citation type="submission" date="2024-05" db="EMBL/GenBank/DDBJ databases">
        <title>A draft genome resource for the thread blight pathogen Marasmius tenuissimus strain MS-2.</title>
        <authorList>
            <person name="Yulfo-Soto G.E."/>
            <person name="Baruah I.K."/>
            <person name="Amoako-Attah I."/>
            <person name="Bukari Y."/>
            <person name="Meinhardt L.W."/>
            <person name="Bailey B.A."/>
            <person name="Cohen S.P."/>
        </authorList>
    </citation>
    <scope>NUCLEOTIDE SEQUENCE [LARGE SCALE GENOMIC DNA]</scope>
    <source>
        <strain evidence="3 4">MS-2</strain>
    </source>
</reference>
<evidence type="ECO:0000256" key="1">
    <source>
        <dbReference type="SAM" id="Phobius"/>
    </source>
</evidence>
<keyword evidence="4" id="KW-1185">Reference proteome</keyword>
<feature type="transmembrane region" description="Helical" evidence="1">
    <location>
        <begin position="20"/>
        <end position="40"/>
    </location>
</feature>
<feature type="transmembrane region" description="Helical" evidence="1">
    <location>
        <begin position="222"/>
        <end position="239"/>
    </location>
</feature>
<keyword evidence="1" id="KW-1133">Transmembrane helix</keyword>
<dbReference type="InterPro" id="IPR045338">
    <property type="entry name" value="DUF6535"/>
</dbReference>
<feature type="domain" description="DUF6535" evidence="2">
    <location>
        <begin position="201"/>
        <end position="377"/>
    </location>
</feature>
<dbReference type="Pfam" id="PF20153">
    <property type="entry name" value="DUF6535"/>
    <property type="match status" value="1"/>
</dbReference>
<evidence type="ECO:0000259" key="2">
    <source>
        <dbReference type="Pfam" id="PF20153"/>
    </source>
</evidence>
<accession>A0ABR2ZW07</accession>
<gene>
    <name evidence="3" type="ORF">AAF712_007559</name>
</gene>